<dbReference type="HOGENOM" id="CLU_857660_0_0_7"/>
<dbReference type="STRING" id="448385.sce9200"/>
<proteinExistence type="predicted"/>
<accession>A9GDL9</accession>
<evidence type="ECO:0000313" key="3">
    <source>
        <dbReference type="Proteomes" id="UP000002139"/>
    </source>
</evidence>
<dbReference type="Gene3D" id="3.30.450.40">
    <property type="match status" value="1"/>
</dbReference>
<protein>
    <recommendedName>
        <fullName evidence="1">GAF domain-containing protein</fullName>
    </recommendedName>
</protein>
<dbReference type="InterPro" id="IPR029016">
    <property type="entry name" value="GAF-like_dom_sf"/>
</dbReference>
<dbReference type="Proteomes" id="UP000002139">
    <property type="component" value="Chromosome"/>
</dbReference>
<reference evidence="2 3" key="1">
    <citation type="journal article" date="2007" name="Nat. Biotechnol.">
        <title>Complete genome sequence of the myxobacterium Sorangium cellulosum.</title>
        <authorList>
            <person name="Schneiker S."/>
            <person name="Perlova O."/>
            <person name="Kaiser O."/>
            <person name="Gerth K."/>
            <person name="Alici A."/>
            <person name="Altmeyer M.O."/>
            <person name="Bartels D."/>
            <person name="Bekel T."/>
            <person name="Beyer S."/>
            <person name="Bode E."/>
            <person name="Bode H.B."/>
            <person name="Bolten C.J."/>
            <person name="Choudhuri J.V."/>
            <person name="Doss S."/>
            <person name="Elnakady Y.A."/>
            <person name="Frank B."/>
            <person name="Gaigalat L."/>
            <person name="Goesmann A."/>
            <person name="Groeger C."/>
            <person name="Gross F."/>
            <person name="Jelsbak L."/>
            <person name="Jelsbak L."/>
            <person name="Kalinowski J."/>
            <person name="Kegler C."/>
            <person name="Knauber T."/>
            <person name="Konietzny S."/>
            <person name="Kopp M."/>
            <person name="Krause L."/>
            <person name="Krug D."/>
            <person name="Linke B."/>
            <person name="Mahmud T."/>
            <person name="Martinez-Arias R."/>
            <person name="McHardy A.C."/>
            <person name="Merai M."/>
            <person name="Meyer F."/>
            <person name="Mormann S."/>
            <person name="Munoz-Dorado J."/>
            <person name="Perez J."/>
            <person name="Pradella S."/>
            <person name="Rachid S."/>
            <person name="Raddatz G."/>
            <person name="Rosenau F."/>
            <person name="Rueckert C."/>
            <person name="Sasse F."/>
            <person name="Scharfe M."/>
            <person name="Schuster S.C."/>
            <person name="Suen G."/>
            <person name="Treuner-Lange A."/>
            <person name="Velicer G.J."/>
            <person name="Vorholter F.-J."/>
            <person name="Weissman K.J."/>
            <person name="Welch R.D."/>
            <person name="Wenzel S.C."/>
            <person name="Whitworth D.E."/>
            <person name="Wilhelm S."/>
            <person name="Wittmann C."/>
            <person name="Bloecker H."/>
            <person name="Puehler A."/>
            <person name="Mueller R."/>
        </authorList>
    </citation>
    <scope>NUCLEOTIDE SEQUENCE [LARGE SCALE GENOMIC DNA]</scope>
    <source>
        <strain evidence="3">So ce56</strain>
    </source>
</reference>
<keyword evidence="3" id="KW-1185">Reference proteome</keyword>
<evidence type="ECO:0000313" key="2">
    <source>
        <dbReference type="EMBL" id="CAN99373.1"/>
    </source>
</evidence>
<dbReference type="Pfam" id="PF01590">
    <property type="entry name" value="GAF"/>
    <property type="match status" value="1"/>
</dbReference>
<dbReference type="SMART" id="SM00065">
    <property type="entry name" value="GAF"/>
    <property type="match status" value="1"/>
</dbReference>
<feature type="domain" description="GAF" evidence="1">
    <location>
        <begin position="51"/>
        <end position="195"/>
    </location>
</feature>
<dbReference type="PANTHER" id="PTHR43102:SF2">
    <property type="entry name" value="GAF DOMAIN-CONTAINING PROTEIN"/>
    <property type="match status" value="1"/>
</dbReference>
<organism evidence="2 3">
    <name type="scientific">Sorangium cellulosum (strain So ce56)</name>
    <name type="common">Polyangium cellulosum (strain So ce56)</name>
    <dbReference type="NCBI Taxonomy" id="448385"/>
    <lineage>
        <taxon>Bacteria</taxon>
        <taxon>Pseudomonadati</taxon>
        <taxon>Myxococcota</taxon>
        <taxon>Polyangia</taxon>
        <taxon>Polyangiales</taxon>
        <taxon>Polyangiaceae</taxon>
        <taxon>Sorangium</taxon>
    </lineage>
</organism>
<dbReference type="AlphaFoldDB" id="A9GDL9"/>
<dbReference type="KEGG" id="scl:sce9200"/>
<sequence>MAGSSLRSEPPSTRRREMPRDAVRAGNLLIMADLNDPVRLAELRGAVLRADADAILDACVVRAAKLARSPIAVVSLLVRHVQLLRAQHGLPLELAVSCATSRSNSFCQLVVLDEVPLIVDDALRDERVPKELVESYGIRAYAGVPVRAHGHVLGALCVLDVVPRRFDQRIVGALEQLAIDVSGRLSALSLSDAPLASADVQERLVRVEQATRALERALLALSPVIAAAQAATAGPRVDAARGIDASHAPRATHVTPASLRAAVSCWRDMSPVAEELCEEAAAIASASPCEAASGLATEARALARNLAEIGPLVRLAEGVLDGTLGEAAAAKGRALVLRGALDAHEAASAAVQKLRAGALRARAATAGPRSGGAAPPGAA</sequence>
<dbReference type="SUPFAM" id="SSF55781">
    <property type="entry name" value="GAF domain-like"/>
    <property type="match status" value="1"/>
</dbReference>
<name>A9GDL9_SORC5</name>
<gene>
    <name evidence="2" type="ordered locus">sce9200</name>
</gene>
<dbReference type="EMBL" id="AM746676">
    <property type="protein sequence ID" value="CAN99373.1"/>
    <property type="molecule type" value="Genomic_DNA"/>
</dbReference>
<dbReference type="BioCyc" id="SCEL448385:SCE_RS47060-MONOMER"/>
<dbReference type="eggNOG" id="COG2203">
    <property type="taxonomic scope" value="Bacteria"/>
</dbReference>
<evidence type="ECO:0000259" key="1">
    <source>
        <dbReference type="SMART" id="SM00065"/>
    </source>
</evidence>
<dbReference type="InterPro" id="IPR003018">
    <property type="entry name" value="GAF"/>
</dbReference>
<dbReference type="PANTHER" id="PTHR43102">
    <property type="entry name" value="SLR1143 PROTEIN"/>
    <property type="match status" value="1"/>
</dbReference>